<dbReference type="AlphaFoldDB" id="A0A318MTN1"/>
<comment type="caution">
    <text evidence="2">The sequence shown here is derived from an EMBL/GenBank/DDBJ whole genome shotgun (WGS) entry which is preliminary data.</text>
</comment>
<accession>A0A318MTN1</accession>
<dbReference type="EMBL" id="QGLK01000001">
    <property type="protein sequence ID" value="PXY89651.1"/>
    <property type="molecule type" value="Genomic_DNA"/>
</dbReference>
<feature type="chain" id="PRO_5016292565" evidence="1">
    <location>
        <begin position="36"/>
        <end position="65"/>
    </location>
</feature>
<proteinExistence type="predicted"/>
<organism evidence="2 3">
    <name type="scientific">Bifidobacterium asteroides</name>
    <dbReference type="NCBI Taxonomy" id="1684"/>
    <lineage>
        <taxon>Bacteria</taxon>
        <taxon>Bacillati</taxon>
        <taxon>Actinomycetota</taxon>
        <taxon>Actinomycetes</taxon>
        <taxon>Bifidobacteriales</taxon>
        <taxon>Bifidobacteriaceae</taxon>
        <taxon>Bifidobacterium</taxon>
    </lineage>
</organism>
<sequence>MGQHTNTPSRPAATISLLLALILPASMIAGSLAVADTTTSQPVMADAVAMTENTGGGGSSDPSRS</sequence>
<name>A0A318MTN1_9BIFI</name>
<dbReference type="RefSeq" id="WP_110412534.1">
    <property type="nucleotide sequence ID" value="NZ_QGLK01000001.1"/>
</dbReference>
<protein>
    <submittedName>
        <fullName evidence="2">Uncharacterized protein</fullName>
    </submittedName>
</protein>
<keyword evidence="1" id="KW-0732">Signal</keyword>
<reference evidence="2 3" key="1">
    <citation type="submission" date="2018-05" db="EMBL/GenBank/DDBJ databases">
        <title>Reference genomes for bee gut microbiota database.</title>
        <authorList>
            <person name="Ellegaard K.M."/>
        </authorList>
    </citation>
    <scope>NUCLEOTIDE SEQUENCE [LARGE SCALE GENOMIC DNA]</scope>
    <source>
        <strain evidence="2 3">ESL0199</strain>
    </source>
</reference>
<feature type="signal peptide" evidence="1">
    <location>
        <begin position="1"/>
        <end position="35"/>
    </location>
</feature>
<evidence type="ECO:0000313" key="3">
    <source>
        <dbReference type="Proteomes" id="UP000248128"/>
    </source>
</evidence>
<dbReference type="Proteomes" id="UP000248128">
    <property type="component" value="Unassembled WGS sequence"/>
</dbReference>
<gene>
    <name evidence="2" type="ORF">DKK74_02035</name>
</gene>
<evidence type="ECO:0000256" key="1">
    <source>
        <dbReference type="SAM" id="SignalP"/>
    </source>
</evidence>
<evidence type="ECO:0000313" key="2">
    <source>
        <dbReference type="EMBL" id="PXY89651.1"/>
    </source>
</evidence>